<dbReference type="Pfam" id="PF22893">
    <property type="entry name" value="ULD_2"/>
    <property type="match status" value="1"/>
</dbReference>
<dbReference type="PANTHER" id="PTHR38886:SF1">
    <property type="entry name" value="NACHT-NTPASE AND P-LOOP NTPASES N-TERMINAL DOMAIN-CONTAINING PROTEIN"/>
    <property type="match status" value="1"/>
</dbReference>
<sequence length="251" mass="28512">MFAMSTELSMVRTILVRLERPLNDEYFILEDFTGRSFPIYLKSIMSWDVFEYILYDRFKGKKGGRRIQQKLYTLQDQVSRQNADRLSNWESAVVPQRTITISLVCEDTRGELSERPASFCPVCQTVSGTGTIEDFQCENCGMLYTRFIEMNDNGNTSPEIPAPPQQLEETDNCTSPHGSKDSREEPTGESDTEDLRGLKRVTVVLKKRRVTKGPQDLALPESTVPGYHYNFGSRIPGSWHADAREAGIPLL</sequence>
<gene>
    <name evidence="3" type="ORF">AK830_g10887</name>
</gene>
<organism evidence="3 4">
    <name type="scientific">Neonectria ditissima</name>
    <dbReference type="NCBI Taxonomy" id="78410"/>
    <lineage>
        <taxon>Eukaryota</taxon>
        <taxon>Fungi</taxon>
        <taxon>Dikarya</taxon>
        <taxon>Ascomycota</taxon>
        <taxon>Pezizomycotina</taxon>
        <taxon>Sordariomycetes</taxon>
        <taxon>Hypocreomycetidae</taxon>
        <taxon>Hypocreales</taxon>
        <taxon>Nectriaceae</taxon>
        <taxon>Neonectria</taxon>
    </lineage>
</organism>
<evidence type="ECO:0000259" key="2">
    <source>
        <dbReference type="Pfam" id="PF22893"/>
    </source>
</evidence>
<dbReference type="STRING" id="78410.A0A0P7ANX2"/>
<protein>
    <recommendedName>
        <fullName evidence="2">Ubiquitin-like domain-containing protein</fullName>
    </recommendedName>
</protein>
<evidence type="ECO:0000256" key="1">
    <source>
        <dbReference type="SAM" id="MobiDB-lite"/>
    </source>
</evidence>
<accession>A0A0P7ANX2</accession>
<proteinExistence type="predicted"/>
<dbReference type="OrthoDB" id="3045089at2759"/>
<feature type="region of interest" description="Disordered" evidence="1">
    <location>
        <begin position="153"/>
        <end position="196"/>
    </location>
</feature>
<dbReference type="InterPro" id="IPR054464">
    <property type="entry name" value="ULD_fung"/>
</dbReference>
<name>A0A0P7ANX2_9HYPO</name>
<dbReference type="AlphaFoldDB" id="A0A0P7ANX2"/>
<evidence type="ECO:0000313" key="3">
    <source>
        <dbReference type="EMBL" id="KPM35698.1"/>
    </source>
</evidence>
<keyword evidence="4" id="KW-1185">Reference proteome</keyword>
<feature type="domain" description="Ubiquitin-like" evidence="2">
    <location>
        <begin position="25"/>
        <end position="105"/>
    </location>
</feature>
<dbReference type="PANTHER" id="PTHR38886">
    <property type="entry name" value="SESA DOMAIN-CONTAINING PROTEIN"/>
    <property type="match status" value="1"/>
</dbReference>
<evidence type="ECO:0000313" key="4">
    <source>
        <dbReference type="Proteomes" id="UP000050424"/>
    </source>
</evidence>
<dbReference type="Proteomes" id="UP000050424">
    <property type="component" value="Unassembled WGS sequence"/>
</dbReference>
<reference evidence="3 4" key="1">
    <citation type="submission" date="2015-09" db="EMBL/GenBank/DDBJ databases">
        <title>Draft genome of a European isolate of the apple canker pathogen Neonectria ditissima.</title>
        <authorList>
            <person name="Gomez-Cortecero A."/>
            <person name="Harrison R.J."/>
            <person name="Armitage A.D."/>
        </authorList>
    </citation>
    <scope>NUCLEOTIDE SEQUENCE [LARGE SCALE GENOMIC DNA]</scope>
    <source>
        <strain evidence="3 4">R09/05</strain>
    </source>
</reference>
<dbReference type="EMBL" id="LKCW01000238">
    <property type="protein sequence ID" value="KPM35698.1"/>
    <property type="molecule type" value="Genomic_DNA"/>
</dbReference>
<comment type="caution">
    <text evidence="3">The sequence shown here is derived from an EMBL/GenBank/DDBJ whole genome shotgun (WGS) entry which is preliminary data.</text>
</comment>